<keyword evidence="8" id="KW-0812">Transmembrane</keyword>
<dbReference type="GO" id="GO:0000160">
    <property type="term" value="P:phosphorelay signal transduction system"/>
    <property type="evidence" value="ECO:0007669"/>
    <property type="project" value="UniProtKB-KW"/>
</dbReference>
<keyword evidence="8" id="KW-1133">Transmembrane helix</keyword>
<feature type="transmembrane region" description="Helical" evidence="8">
    <location>
        <begin position="35"/>
        <end position="55"/>
    </location>
</feature>
<keyword evidence="7" id="KW-0902">Two-component regulatory system</keyword>
<evidence type="ECO:0000256" key="2">
    <source>
        <dbReference type="ARBA" id="ARBA00012438"/>
    </source>
</evidence>
<dbReference type="SMART" id="SM00387">
    <property type="entry name" value="HATPase_c"/>
    <property type="match status" value="1"/>
</dbReference>
<dbReference type="GO" id="GO:0005524">
    <property type="term" value="F:ATP binding"/>
    <property type="evidence" value="ECO:0007669"/>
    <property type="project" value="UniProtKB-KW"/>
</dbReference>
<keyword evidence="3" id="KW-0808">Transferase</keyword>
<keyword evidence="4" id="KW-0547">Nucleotide-binding</keyword>
<evidence type="ECO:0000256" key="4">
    <source>
        <dbReference type="ARBA" id="ARBA00022741"/>
    </source>
</evidence>
<accession>A0A3R6B6C7</accession>
<evidence type="ECO:0000256" key="7">
    <source>
        <dbReference type="ARBA" id="ARBA00023012"/>
    </source>
</evidence>
<dbReference type="SUPFAM" id="SSF55874">
    <property type="entry name" value="ATPase domain of HSP90 chaperone/DNA topoisomerase II/histidine kinase"/>
    <property type="match status" value="1"/>
</dbReference>
<evidence type="ECO:0000313" key="11">
    <source>
        <dbReference type="Proteomes" id="UP000286260"/>
    </source>
</evidence>
<proteinExistence type="predicted"/>
<dbReference type="InterPro" id="IPR036890">
    <property type="entry name" value="HATPase_C_sf"/>
</dbReference>
<dbReference type="RefSeq" id="WP_122204025.1">
    <property type="nucleotide sequence ID" value="NZ_QSII01000004.1"/>
</dbReference>
<dbReference type="Proteomes" id="UP000286260">
    <property type="component" value="Unassembled WGS sequence"/>
</dbReference>
<dbReference type="EMBL" id="QSII01000004">
    <property type="protein sequence ID" value="RHC88585.1"/>
    <property type="molecule type" value="Genomic_DNA"/>
</dbReference>
<reference evidence="10 11" key="1">
    <citation type="submission" date="2018-08" db="EMBL/GenBank/DDBJ databases">
        <title>A genome reference for cultivated species of the human gut microbiota.</title>
        <authorList>
            <person name="Zou Y."/>
            <person name="Xue W."/>
            <person name="Luo G."/>
        </authorList>
    </citation>
    <scope>NUCLEOTIDE SEQUENCE [LARGE SCALE GENOMIC DNA]</scope>
    <source>
        <strain evidence="10 11">AM34-17</strain>
    </source>
</reference>
<evidence type="ECO:0000313" key="10">
    <source>
        <dbReference type="EMBL" id="RHC88585.1"/>
    </source>
</evidence>
<keyword evidence="6" id="KW-0067">ATP-binding</keyword>
<dbReference type="PANTHER" id="PTHR43065:SF46">
    <property type="entry name" value="C4-DICARBOXYLATE TRANSPORT SENSOR PROTEIN DCTB"/>
    <property type="match status" value="1"/>
</dbReference>
<dbReference type="PROSITE" id="PS50109">
    <property type="entry name" value="HIS_KIN"/>
    <property type="match status" value="1"/>
</dbReference>
<dbReference type="InterPro" id="IPR003594">
    <property type="entry name" value="HATPase_dom"/>
</dbReference>
<evidence type="ECO:0000256" key="6">
    <source>
        <dbReference type="ARBA" id="ARBA00022840"/>
    </source>
</evidence>
<dbReference type="PRINTS" id="PR00344">
    <property type="entry name" value="BCTRLSENSOR"/>
</dbReference>
<sequence length="350" mass="39630">MFSARLYIRILLQVVAIVLVAGLGVAGIVTGRAVILGFVALFIAAWLISLLVYYLNASNRRIQLFLDAIEDDESMLYFPEDIGSREQCRLHAAFNRIHMLMTENRRKAFDRELHRKEYESWDKLMHVLTHEIMNSIAPVVSLSGTLLSYFRTKDAPKSSGEITDVTIRKTIRGLDTIKSQGQTLMHFTESYRQFAYLKQPEPKLFPLTYLLQNLQTLYLPDMQRLHIGFSLVLFQPEITVHADEKLLSQVLINLLKNAMQALEGQADGKIRMEVDTEKNQLLIRVTDNGPGVPSDLIEDIFVPFFTTKATGSGIGLSLSRQIIRMHGGELSVASQPYRETCFTVSLPVKP</sequence>
<name>A0A3R6B6C7_9BACT</name>
<dbReference type="AlphaFoldDB" id="A0A3R6B6C7"/>
<dbReference type="PANTHER" id="PTHR43065">
    <property type="entry name" value="SENSOR HISTIDINE KINASE"/>
    <property type="match status" value="1"/>
</dbReference>
<evidence type="ECO:0000256" key="5">
    <source>
        <dbReference type="ARBA" id="ARBA00022777"/>
    </source>
</evidence>
<keyword evidence="5" id="KW-0418">Kinase</keyword>
<organism evidence="10 11">
    <name type="scientific">Parabacteroides merdae</name>
    <dbReference type="NCBI Taxonomy" id="46503"/>
    <lineage>
        <taxon>Bacteria</taxon>
        <taxon>Pseudomonadati</taxon>
        <taxon>Bacteroidota</taxon>
        <taxon>Bacteroidia</taxon>
        <taxon>Bacteroidales</taxon>
        <taxon>Tannerellaceae</taxon>
        <taxon>Parabacteroides</taxon>
    </lineage>
</organism>
<dbReference type="InterPro" id="IPR004358">
    <property type="entry name" value="Sig_transdc_His_kin-like_C"/>
</dbReference>
<protein>
    <recommendedName>
        <fullName evidence="2">histidine kinase</fullName>
        <ecNumber evidence="2">2.7.13.3</ecNumber>
    </recommendedName>
</protein>
<dbReference type="Gene3D" id="3.30.565.10">
    <property type="entry name" value="Histidine kinase-like ATPase, C-terminal domain"/>
    <property type="match status" value="1"/>
</dbReference>
<feature type="transmembrane region" description="Helical" evidence="8">
    <location>
        <begin position="7"/>
        <end position="29"/>
    </location>
</feature>
<evidence type="ECO:0000256" key="1">
    <source>
        <dbReference type="ARBA" id="ARBA00000085"/>
    </source>
</evidence>
<gene>
    <name evidence="10" type="ORF">DW828_04340</name>
</gene>
<keyword evidence="8" id="KW-0472">Membrane</keyword>
<comment type="caution">
    <text evidence="10">The sequence shown here is derived from an EMBL/GenBank/DDBJ whole genome shotgun (WGS) entry which is preliminary data.</text>
</comment>
<dbReference type="EC" id="2.7.13.3" evidence="2"/>
<dbReference type="GO" id="GO:0004673">
    <property type="term" value="F:protein histidine kinase activity"/>
    <property type="evidence" value="ECO:0007669"/>
    <property type="project" value="UniProtKB-EC"/>
</dbReference>
<comment type="catalytic activity">
    <reaction evidence="1">
        <text>ATP + protein L-histidine = ADP + protein N-phospho-L-histidine.</text>
        <dbReference type="EC" id="2.7.13.3"/>
    </reaction>
</comment>
<evidence type="ECO:0000256" key="8">
    <source>
        <dbReference type="SAM" id="Phobius"/>
    </source>
</evidence>
<dbReference type="Pfam" id="PF02518">
    <property type="entry name" value="HATPase_c"/>
    <property type="match status" value="1"/>
</dbReference>
<evidence type="ECO:0000256" key="3">
    <source>
        <dbReference type="ARBA" id="ARBA00022679"/>
    </source>
</evidence>
<dbReference type="InterPro" id="IPR005467">
    <property type="entry name" value="His_kinase_dom"/>
</dbReference>
<feature type="domain" description="Histidine kinase" evidence="9">
    <location>
        <begin position="127"/>
        <end position="350"/>
    </location>
</feature>
<evidence type="ECO:0000259" key="9">
    <source>
        <dbReference type="PROSITE" id="PS50109"/>
    </source>
</evidence>